<evidence type="ECO:0000259" key="17">
    <source>
        <dbReference type="Pfam" id="PF02932"/>
    </source>
</evidence>
<evidence type="ECO:0000256" key="11">
    <source>
        <dbReference type="ARBA" id="ARBA00023180"/>
    </source>
</evidence>
<keyword evidence="4 15" id="KW-0812">Transmembrane</keyword>
<keyword evidence="19" id="KW-1185">Reference proteome</keyword>
<comment type="subcellular location">
    <subcellularLocation>
        <location evidence="14">Synaptic cell membrane</location>
        <topology evidence="14">Multi-pass membrane protein</topology>
    </subcellularLocation>
</comment>
<dbReference type="FunFam" id="2.70.170.10:FF:000016">
    <property type="entry name" value="Nicotinic acetylcholine receptor subunit"/>
    <property type="match status" value="1"/>
</dbReference>
<dbReference type="PRINTS" id="PR00254">
    <property type="entry name" value="NICOTINICR"/>
</dbReference>
<dbReference type="PRINTS" id="PR00252">
    <property type="entry name" value="NRIONCHANNEL"/>
</dbReference>
<evidence type="ECO:0000256" key="1">
    <source>
        <dbReference type="ARBA" id="ARBA00009237"/>
    </source>
</evidence>
<comment type="caution">
    <text evidence="18">The sequence shown here is derived from an EMBL/GenBank/DDBJ whole genome shotgun (WGS) entry which is preliminary data.</text>
</comment>
<feature type="domain" description="Neurotransmitter-gated ion-channel ligand-binding" evidence="16">
    <location>
        <begin position="26"/>
        <end position="236"/>
    </location>
</feature>
<reference evidence="18 19" key="1">
    <citation type="submission" date="2024-11" db="EMBL/GenBank/DDBJ databases">
        <title>Chromosome-level genome assembly of the freshwater bivalve Anodonta woodiana.</title>
        <authorList>
            <person name="Chen X."/>
        </authorList>
    </citation>
    <scope>NUCLEOTIDE SEQUENCE [LARGE SCALE GENOMIC DNA]</scope>
    <source>
        <strain evidence="18">MN2024</strain>
        <tissue evidence="18">Gills</tissue>
    </source>
</reference>
<evidence type="ECO:0000256" key="13">
    <source>
        <dbReference type="ARBA" id="ARBA00023303"/>
    </source>
</evidence>
<comment type="similarity">
    <text evidence="1">Belongs to the ligand-gated ion channel (TC 1.A.9) family. Acetylcholine receptor (TC 1.A.9.1) subfamily.</text>
</comment>
<keyword evidence="10" id="KW-0675">Receptor</keyword>
<name>A0ABD3W0K9_SINWO</name>
<evidence type="ECO:0000256" key="2">
    <source>
        <dbReference type="ARBA" id="ARBA00022448"/>
    </source>
</evidence>
<evidence type="ECO:0000256" key="8">
    <source>
        <dbReference type="ARBA" id="ARBA00023136"/>
    </source>
</evidence>
<dbReference type="InterPro" id="IPR018000">
    <property type="entry name" value="Neurotransmitter_ion_chnl_CS"/>
</dbReference>
<keyword evidence="15" id="KW-0732">Signal</keyword>
<organism evidence="18 19">
    <name type="scientific">Sinanodonta woodiana</name>
    <name type="common">Chinese pond mussel</name>
    <name type="synonym">Anodonta woodiana</name>
    <dbReference type="NCBI Taxonomy" id="1069815"/>
    <lineage>
        <taxon>Eukaryota</taxon>
        <taxon>Metazoa</taxon>
        <taxon>Spiralia</taxon>
        <taxon>Lophotrochozoa</taxon>
        <taxon>Mollusca</taxon>
        <taxon>Bivalvia</taxon>
        <taxon>Autobranchia</taxon>
        <taxon>Heteroconchia</taxon>
        <taxon>Palaeoheterodonta</taxon>
        <taxon>Unionida</taxon>
        <taxon>Unionoidea</taxon>
        <taxon>Unionidae</taxon>
        <taxon>Unioninae</taxon>
        <taxon>Sinanodonta</taxon>
    </lineage>
</organism>
<dbReference type="GO" id="GO:0034220">
    <property type="term" value="P:monoatomic ion transmembrane transport"/>
    <property type="evidence" value="ECO:0007669"/>
    <property type="project" value="UniProtKB-KW"/>
</dbReference>
<dbReference type="Gene3D" id="2.70.170.10">
    <property type="entry name" value="Neurotransmitter-gated ion-channel ligand-binding domain"/>
    <property type="match status" value="1"/>
</dbReference>
<feature type="signal peptide" evidence="15">
    <location>
        <begin position="1"/>
        <end position="20"/>
    </location>
</feature>
<evidence type="ECO:0000256" key="14">
    <source>
        <dbReference type="ARBA" id="ARBA00034099"/>
    </source>
</evidence>
<dbReference type="InterPro" id="IPR006202">
    <property type="entry name" value="Neur_chan_lig-bd"/>
</dbReference>
<keyword evidence="8 15" id="KW-0472">Membrane</keyword>
<keyword evidence="9" id="KW-1015">Disulfide bond</keyword>
<dbReference type="Gene3D" id="1.20.58.390">
    <property type="entry name" value="Neurotransmitter-gated ion-channel transmembrane domain"/>
    <property type="match status" value="1"/>
</dbReference>
<evidence type="ECO:0000313" key="19">
    <source>
        <dbReference type="Proteomes" id="UP001634394"/>
    </source>
</evidence>
<protein>
    <submittedName>
        <fullName evidence="18">Uncharacterized protein</fullName>
    </submittedName>
</protein>
<evidence type="ECO:0000256" key="15">
    <source>
        <dbReference type="RuleBase" id="RU000687"/>
    </source>
</evidence>
<keyword evidence="11" id="KW-0325">Glycoprotein</keyword>
<evidence type="ECO:0000259" key="16">
    <source>
        <dbReference type="Pfam" id="PF02931"/>
    </source>
</evidence>
<keyword evidence="2 15" id="KW-0813">Transport</keyword>
<evidence type="ECO:0000256" key="5">
    <source>
        <dbReference type="ARBA" id="ARBA00022989"/>
    </source>
</evidence>
<gene>
    <name evidence="18" type="ORF">ACJMK2_044308</name>
</gene>
<dbReference type="SUPFAM" id="SSF90112">
    <property type="entry name" value="Neurotransmitter-gated ion-channel transmembrane pore"/>
    <property type="match status" value="1"/>
</dbReference>
<dbReference type="InterPro" id="IPR002394">
    <property type="entry name" value="Nicotinic_acetylcholine_rcpt"/>
</dbReference>
<keyword evidence="13 15" id="KW-0407">Ion channel</keyword>
<feature type="domain" description="Neurotransmitter-gated ion-channel transmembrane" evidence="17">
    <location>
        <begin position="244"/>
        <end position="527"/>
    </location>
</feature>
<dbReference type="InterPro" id="IPR036734">
    <property type="entry name" value="Neur_chan_lig-bd_sf"/>
</dbReference>
<dbReference type="Pfam" id="PF02931">
    <property type="entry name" value="Neur_chan_LBD"/>
    <property type="match status" value="1"/>
</dbReference>
<keyword evidence="12" id="KW-1071">Ligand-gated ion channel</keyword>
<dbReference type="InterPro" id="IPR036719">
    <property type="entry name" value="Neuro-gated_channel_TM_sf"/>
</dbReference>
<evidence type="ECO:0000256" key="9">
    <source>
        <dbReference type="ARBA" id="ARBA00023157"/>
    </source>
</evidence>
<evidence type="ECO:0000256" key="6">
    <source>
        <dbReference type="ARBA" id="ARBA00023018"/>
    </source>
</evidence>
<dbReference type="EMBL" id="JBJQND010000009">
    <property type="protein sequence ID" value="KAL3867075.1"/>
    <property type="molecule type" value="Genomic_DNA"/>
</dbReference>
<feature type="transmembrane region" description="Helical" evidence="15">
    <location>
        <begin position="238"/>
        <end position="261"/>
    </location>
</feature>
<dbReference type="CDD" id="cd19051">
    <property type="entry name" value="LGIC_TM_cation"/>
    <property type="match status" value="1"/>
</dbReference>
<evidence type="ECO:0000256" key="4">
    <source>
        <dbReference type="ARBA" id="ARBA00022692"/>
    </source>
</evidence>
<evidence type="ECO:0000256" key="12">
    <source>
        <dbReference type="ARBA" id="ARBA00023286"/>
    </source>
</evidence>
<evidence type="ECO:0000256" key="7">
    <source>
        <dbReference type="ARBA" id="ARBA00023065"/>
    </source>
</evidence>
<sequence>MSTVQLRCLTLMTIFSLITGDKLGAEKRLFLNITSGYNSISRPVRNASHTLVLHFGLHLNQILDLNEKHQFLKTYVWINEEWIDENISWDPSEFDGLNNIMLPSTQLWVPDVYIFNIAGAALDGFVNVTGSYLVLRYDGRVQWNVPLVIKSACMVDVTYFPYDKQACEIMFGSWIYDGSQIDLNIRSSTPDLSEYVLNNEFDLLQTSMERIIVSEACCPGEGDHPMVRFRLKMKRKSIYFDYIVIAPTIDLCVLTLATFLLPCECGWKIAIGLTVFLTLYVLQLLIAENVPDTNSTPLLGVFLLLVMTLNCVSLIMATIVINIKKRSQLDPIPPVPPLVLSFCENYLSKIVCTHIDDWKRRLNAQYYFLSENDDVLKGNNKDSNEPSFAGEISLKEITPETEDTDKLIHSSSDDNIFTENQSIANLSYISEESSEGEDKLCPLPSKNCNLDIPLYRQTVNNTYKKRPSYRKAIRQNNVYGARRKYLTRKTTKTSSIFIGSHQKYQWYYVAEVIDKATFLVYVISMFISILTTLVIVPALS</sequence>
<dbReference type="AlphaFoldDB" id="A0ABD3W0K9"/>
<dbReference type="PROSITE" id="PS00236">
    <property type="entry name" value="NEUROTR_ION_CHANNEL"/>
    <property type="match status" value="1"/>
</dbReference>
<dbReference type="Pfam" id="PF02932">
    <property type="entry name" value="Neur_chan_memb"/>
    <property type="match status" value="1"/>
</dbReference>
<keyword evidence="6" id="KW-0770">Synapse</keyword>
<keyword evidence="7 15" id="KW-0406">Ion transport</keyword>
<dbReference type="InterPro" id="IPR038050">
    <property type="entry name" value="Neuro_actylchol_rec"/>
</dbReference>
<dbReference type="PANTHER" id="PTHR18945">
    <property type="entry name" value="NEUROTRANSMITTER GATED ION CHANNEL"/>
    <property type="match status" value="1"/>
</dbReference>
<accession>A0ABD3W0K9</accession>
<dbReference type="Proteomes" id="UP001634394">
    <property type="component" value="Unassembled WGS sequence"/>
</dbReference>
<evidence type="ECO:0000256" key="3">
    <source>
        <dbReference type="ARBA" id="ARBA00022475"/>
    </source>
</evidence>
<dbReference type="SUPFAM" id="SSF63712">
    <property type="entry name" value="Nicotinic receptor ligand binding domain-like"/>
    <property type="match status" value="1"/>
</dbReference>
<feature type="transmembrane region" description="Helical" evidence="15">
    <location>
        <begin position="267"/>
        <end position="286"/>
    </location>
</feature>
<feature type="transmembrane region" description="Helical" evidence="15">
    <location>
        <begin position="518"/>
        <end position="539"/>
    </location>
</feature>
<keyword evidence="3" id="KW-1003">Cell membrane</keyword>
<dbReference type="InterPro" id="IPR006201">
    <property type="entry name" value="Neur_channel"/>
</dbReference>
<evidence type="ECO:0000256" key="10">
    <source>
        <dbReference type="ARBA" id="ARBA00023170"/>
    </source>
</evidence>
<feature type="transmembrane region" description="Helical" evidence="15">
    <location>
        <begin position="298"/>
        <end position="321"/>
    </location>
</feature>
<dbReference type="GO" id="GO:0097060">
    <property type="term" value="C:synaptic membrane"/>
    <property type="evidence" value="ECO:0007669"/>
    <property type="project" value="UniProtKB-SubCell"/>
</dbReference>
<feature type="chain" id="PRO_5044531189" evidence="15">
    <location>
        <begin position="21"/>
        <end position="540"/>
    </location>
</feature>
<proteinExistence type="inferred from homology"/>
<evidence type="ECO:0000313" key="18">
    <source>
        <dbReference type="EMBL" id="KAL3867075.1"/>
    </source>
</evidence>
<keyword evidence="5 15" id="KW-1133">Transmembrane helix</keyword>
<dbReference type="InterPro" id="IPR006029">
    <property type="entry name" value="Neurotrans-gated_channel_TM"/>
</dbReference>
<dbReference type="CDD" id="cd18997">
    <property type="entry name" value="LGIC_ECD_nAChR"/>
    <property type="match status" value="1"/>
</dbReference>